<accession>A0ACC0UIL3</accession>
<reference evidence="1" key="1">
    <citation type="submission" date="2021-03" db="EMBL/GenBank/DDBJ databases">
        <title>Evolutionary priming and transition to the ectomycorrhizal habit in an iconic lineage of mushroom-forming fungi: is preadaptation a requirement?</title>
        <authorList>
            <consortium name="DOE Joint Genome Institute"/>
            <person name="Looney B.P."/>
            <person name="Miyauchi S."/>
            <person name="Morin E."/>
            <person name="Drula E."/>
            <person name="Courty P.E."/>
            <person name="Chicoki N."/>
            <person name="Fauchery L."/>
            <person name="Kohler A."/>
            <person name="Kuo A."/>
            <person name="LaButti K."/>
            <person name="Pangilinan J."/>
            <person name="Lipzen A."/>
            <person name="Riley R."/>
            <person name="Andreopoulos W."/>
            <person name="He G."/>
            <person name="Johnson J."/>
            <person name="Barry K.W."/>
            <person name="Grigoriev I.V."/>
            <person name="Nagy L."/>
            <person name="Hibbett D."/>
            <person name="Henrissat B."/>
            <person name="Matheny P.B."/>
            <person name="Labbe J."/>
            <person name="Martin A.F."/>
        </authorList>
    </citation>
    <scope>NUCLEOTIDE SEQUENCE</scope>
    <source>
        <strain evidence="1">BPL698</strain>
    </source>
</reference>
<evidence type="ECO:0000313" key="2">
    <source>
        <dbReference type="Proteomes" id="UP001207468"/>
    </source>
</evidence>
<gene>
    <name evidence="1" type="ORF">F5148DRAFT_1146730</name>
</gene>
<sequence length="169" mass="18294">MSRISPRREHSHDQVSANLVESGENALVLNAGYFGESFAEYLETYGAQVDPLRAEFGGAVDVAQVEQALRFKKYNSMTTTHVDTSTGALSDPRPVTEAVKRLSPDTFVVLDAVCVASEDIHMERWGIDVVLTASQECLGTPRSLVSSSPAKGYEGDTKNGLCGKRGGRR</sequence>
<comment type="caution">
    <text evidence="1">The sequence shown here is derived from an EMBL/GenBank/DDBJ whole genome shotgun (WGS) entry which is preliminary data.</text>
</comment>
<dbReference type="EMBL" id="JAGFNK010000020">
    <property type="protein sequence ID" value="KAI9511565.1"/>
    <property type="molecule type" value="Genomic_DNA"/>
</dbReference>
<keyword evidence="1" id="KW-0808">Transferase</keyword>
<dbReference type="Proteomes" id="UP001207468">
    <property type="component" value="Unassembled WGS sequence"/>
</dbReference>
<evidence type="ECO:0000313" key="1">
    <source>
        <dbReference type="EMBL" id="KAI9511565.1"/>
    </source>
</evidence>
<organism evidence="1 2">
    <name type="scientific">Russula earlei</name>
    <dbReference type="NCBI Taxonomy" id="71964"/>
    <lineage>
        <taxon>Eukaryota</taxon>
        <taxon>Fungi</taxon>
        <taxon>Dikarya</taxon>
        <taxon>Basidiomycota</taxon>
        <taxon>Agaricomycotina</taxon>
        <taxon>Agaricomycetes</taxon>
        <taxon>Russulales</taxon>
        <taxon>Russulaceae</taxon>
        <taxon>Russula</taxon>
    </lineage>
</organism>
<name>A0ACC0UIL3_9AGAM</name>
<proteinExistence type="predicted"/>
<keyword evidence="2" id="KW-1185">Reference proteome</keyword>
<protein>
    <submittedName>
        <fullName evidence="1">Pyridoxal phosphate-dependent transferase</fullName>
    </submittedName>
</protein>